<dbReference type="AlphaFoldDB" id="A0A392MEC7"/>
<reference evidence="1 2" key="1">
    <citation type="journal article" date="2018" name="Front. Plant Sci.">
        <title>Red Clover (Trifolium pratense) and Zigzag Clover (T. medium) - A Picture of Genomic Similarities and Differences.</title>
        <authorList>
            <person name="Dluhosova J."/>
            <person name="Istvanek J."/>
            <person name="Nedelnik J."/>
            <person name="Repkova J."/>
        </authorList>
    </citation>
    <scope>NUCLEOTIDE SEQUENCE [LARGE SCALE GENOMIC DNA]</scope>
    <source>
        <strain evidence="2">cv. 10/8</strain>
        <tissue evidence="1">Leaf</tissue>
    </source>
</reference>
<sequence>MCLARRDDLSSAVGLLTCGPLTATLAGRDKASLLAESRWISPIVHCHSDLSRRFSPSVARRDPKIPKPCFFAKNASRGS</sequence>
<gene>
    <name evidence="1" type="ORF">A2U01_0006359</name>
</gene>
<dbReference type="EMBL" id="LXQA010008645">
    <property type="protein sequence ID" value="MCH85513.1"/>
    <property type="molecule type" value="Genomic_DNA"/>
</dbReference>
<evidence type="ECO:0000313" key="1">
    <source>
        <dbReference type="EMBL" id="MCH85513.1"/>
    </source>
</evidence>
<name>A0A392MEC7_9FABA</name>
<proteinExistence type="predicted"/>
<organism evidence="1 2">
    <name type="scientific">Trifolium medium</name>
    <dbReference type="NCBI Taxonomy" id="97028"/>
    <lineage>
        <taxon>Eukaryota</taxon>
        <taxon>Viridiplantae</taxon>
        <taxon>Streptophyta</taxon>
        <taxon>Embryophyta</taxon>
        <taxon>Tracheophyta</taxon>
        <taxon>Spermatophyta</taxon>
        <taxon>Magnoliopsida</taxon>
        <taxon>eudicotyledons</taxon>
        <taxon>Gunneridae</taxon>
        <taxon>Pentapetalae</taxon>
        <taxon>rosids</taxon>
        <taxon>fabids</taxon>
        <taxon>Fabales</taxon>
        <taxon>Fabaceae</taxon>
        <taxon>Papilionoideae</taxon>
        <taxon>50 kb inversion clade</taxon>
        <taxon>NPAAA clade</taxon>
        <taxon>Hologalegina</taxon>
        <taxon>IRL clade</taxon>
        <taxon>Trifolieae</taxon>
        <taxon>Trifolium</taxon>
    </lineage>
</organism>
<accession>A0A392MEC7</accession>
<protein>
    <submittedName>
        <fullName evidence="1">Uncharacterized protein</fullName>
    </submittedName>
</protein>
<evidence type="ECO:0000313" key="2">
    <source>
        <dbReference type="Proteomes" id="UP000265520"/>
    </source>
</evidence>
<dbReference type="Proteomes" id="UP000265520">
    <property type="component" value="Unassembled WGS sequence"/>
</dbReference>
<keyword evidence="2" id="KW-1185">Reference proteome</keyword>
<comment type="caution">
    <text evidence="1">The sequence shown here is derived from an EMBL/GenBank/DDBJ whole genome shotgun (WGS) entry which is preliminary data.</text>
</comment>